<proteinExistence type="predicted"/>
<keyword evidence="4" id="KW-1185">Reference proteome</keyword>
<comment type="caution">
    <text evidence="3">The sequence shown here is derived from an EMBL/GenBank/DDBJ whole genome shotgun (WGS) entry which is preliminary data.</text>
</comment>
<dbReference type="InterPro" id="IPR050410">
    <property type="entry name" value="CCR4/nocturin_mRNA_transcr"/>
</dbReference>
<sequence>MKRMPFHNTNSDSLFRPRFQPFRIKNPQQVLGQPIFRPPAFQPSAFVRYRQLQTEANNERKTSTNIQQNNPTSSSRKSSTDSKVQIKRTRLKSDESKVKRTKERTVNSSKLTTGFSGGTIAGETSQEDCSALSTHHDDAIQMNHNFKFKNRRWHKVINFNEKIKYKKAQQFIDFSIASYNLLAQNLLEDNRYLYKHCEDWMLSWDYRRNKLIEELSYRRSDILCLQEVNAQHYESFFKPEIERLGYDSLFKKRTNDKQDGCATFWRRSLFRMINHKLIEFNRVSDDSVMDRDNIAIIVMLESTNEKFRSRLCVANTHLLYNPRRGDIKLAQLMILLAEIEFMTRDRRRYPIILCGDFNAVPFSNIYNFIDKGRLEVDHVETKTLSGQDEQRNSFSLKPQLGRDFISKRLNITDQCCFSNDESSMYVQDSGLLKHHLNLKSAYRHLIRNERGGKVMEATTSHRLTNQTVDYIFYNVAEKKRKKEHGKEFLASIEGNLQLLSTLRLPTVGEMNDWGRLPNACISSDHVLLMARFLLIANE</sequence>
<dbReference type="PANTHER" id="PTHR12121:SF34">
    <property type="entry name" value="PROTEIN ANGEL"/>
    <property type="match status" value="1"/>
</dbReference>
<protein>
    <submittedName>
        <fullName evidence="3">DgyrCDS9886</fullName>
    </submittedName>
</protein>
<feature type="compositionally biased region" description="Low complexity" evidence="1">
    <location>
        <begin position="72"/>
        <end position="83"/>
    </location>
</feature>
<dbReference type="EMBL" id="CAJFCJ010000014">
    <property type="protein sequence ID" value="CAD5121363.1"/>
    <property type="molecule type" value="Genomic_DNA"/>
</dbReference>
<evidence type="ECO:0000256" key="1">
    <source>
        <dbReference type="SAM" id="MobiDB-lite"/>
    </source>
</evidence>
<dbReference type="Pfam" id="PF03372">
    <property type="entry name" value="Exo_endo_phos"/>
    <property type="match status" value="1"/>
</dbReference>
<gene>
    <name evidence="3" type="ORF">DGYR_LOCUS9326</name>
</gene>
<dbReference type="PANTHER" id="PTHR12121">
    <property type="entry name" value="CARBON CATABOLITE REPRESSOR PROTEIN 4"/>
    <property type="match status" value="1"/>
</dbReference>
<accession>A0A7I8VZM7</accession>
<dbReference type="AlphaFoldDB" id="A0A7I8VZM7"/>
<organism evidence="3 4">
    <name type="scientific">Dimorphilus gyrociliatus</name>
    <dbReference type="NCBI Taxonomy" id="2664684"/>
    <lineage>
        <taxon>Eukaryota</taxon>
        <taxon>Metazoa</taxon>
        <taxon>Spiralia</taxon>
        <taxon>Lophotrochozoa</taxon>
        <taxon>Annelida</taxon>
        <taxon>Polychaeta</taxon>
        <taxon>Polychaeta incertae sedis</taxon>
        <taxon>Dinophilidae</taxon>
        <taxon>Dimorphilus</taxon>
    </lineage>
</organism>
<feature type="region of interest" description="Disordered" evidence="1">
    <location>
        <begin position="54"/>
        <end position="114"/>
    </location>
</feature>
<reference evidence="3 4" key="1">
    <citation type="submission" date="2020-08" db="EMBL/GenBank/DDBJ databases">
        <authorList>
            <person name="Hejnol A."/>
        </authorList>
    </citation>
    <scope>NUCLEOTIDE SEQUENCE [LARGE SCALE GENOMIC DNA]</scope>
</reference>
<evidence type="ECO:0000259" key="2">
    <source>
        <dbReference type="Pfam" id="PF03372"/>
    </source>
</evidence>
<dbReference type="Proteomes" id="UP000549394">
    <property type="component" value="Unassembled WGS sequence"/>
</dbReference>
<dbReference type="Gene3D" id="3.60.10.10">
    <property type="entry name" value="Endonuclease/exonuclease/phosphatase"/>
    <property type="match status" value="1"/>
</dbReference>
<name>A0A7I8VZM7_9ANNE</name>
<evidence type="ECO:0000313" key="3">
    <source>
        <dbReference type="EMBL" id="CAD5121363.1"/>
    </source>
</evidence>
<dbReference type="SUPFAM" id="SSF56219">
    <property type="entry name" value="DNase I-like"/>
    <property type="match status" value="1"/>
</dbReference>
<feature type="domain" description="Endonuclease/exonuclease/phosphatase" evidence="2">
    <location>
        <begin position="178"/>
        <end position="525"/>
    </location>
</feature>
<evidence type="ECO:0000313" key="4">
    <source>
        <dbReference type="Proteomes" id="UP000549394"/>
    </source>
</evidence>
<dbReference type="InterPro" id="IPR036691">
    <property type="entry name" value="Endo/exonu/phosph_ase_sf"/>
</dbReference>
<dbReference type="GO" id="GO:0000175">
    <property type="term" value="F:3'-5'-RNA exonuclease activity"/>
    <property type="evidence" value="ECO:0007669"/>
    <property type="project" value="TreeGrafter"/>
</dbReference>
<dbReference type="InterPro" id="IPR005135">
    <property type="entry name" value="Endo/exonuclease/phosphatase"/>
</dbReference>
<dbReference type="OrthoDB" id="10253982at2759"/>